<keyword evidence="10" id="KW-1185">Reference proteome</keyword>
<dbReference type="Gene3D" id="2.160.10.10">
    <property type="entry name" value="Hexapeptide repeat proteins"/>
    <property type="match status" value="1"/>
</dbReference>
<evidence type="ECO:0000259" key="8">
    <source>
        <dbReference type="Pfam" id="PF14805"/>
    </source>
</evidence>
<keyword evidence="4" id="KW-0677">Repeat</keyword>
<dbReference type="NCBIfam" id="NF008808">
    <property type="entry name" value="PRK11830.1"/>
    <property type="match status" value="1"/>
</dbReference>
<evidence type="ECO:0000313" key="10">
    <source>
        <dbReference type="Proteomes" id="UP000837803"/>
    </source>
</evidence>
<dbReference type="InterPro" id="IPR050179">
    <property type="entry name" value="Trans_hexapeptide_repeat"/>
</dbReference>
<proteinExistence type="inferred from homology"/>
<accession>A0ABN8F9U6</accession>
<dbReference type="InterPro" id="IPR023180">
    <property type="entry name" value="THP_succinylTrfase_dom1"/>
</dbReference>
<sequence length="289" mass="31608">MGSFRIFARRKPATLFPMQDLRSPIEAAWTDRELLKESSTQDAISAVIEELDKGRLRVAEPTADGEWKVNDWVKKAVVLYFPIRKMETIELGPFEFHDKMALKRDYASQGVRVVPHAVARYGAYLESGVIMMPSYVNIGAWVGTGTMVDTWATVGSCAQVGRNVHLSGGVGLGGVLEPLQATPTIIEDDCFIGSRSIVVEGVRVRREAVLGANVVLTQSTRIIDVTGNEPVTYRGEVPERSVVIPGSYTKSFPAGDYQVSCALIIGQRKASTDKKTSLNGALREYDVAV</sequence>
<dbReference type="InterPro" id="IPR001451">
    <property type="entry name" value="Hexapep"/>
</dbReference>
<dbReference type="PANTHER" id="PTHR43300:SF10">
    <property type="entry name" value="2,3,4,5-TETRAHYDROPYRIDINE-2,6-DICARBOXYLATE N-ACETYLTRANSFERASE"/>
    <property type="match status" value="1"/>
</dbReference>
<dbReference type="CDD" id="cd03350">
    <property type="entry name" value="LbH_THP_succinylT"/>
    <property type="match status" value="1"/>
</dbReference>
<evidence type="ECO:0000313" key="9">
    <source>
        <dbReference type="EMBL" id="CAH1001316.1"/>
    </source>
</evidence>
<dbReference type="PANTHER" id="PTHR43300">
    <property type="entry name" value="ACETYLTRANSFERASE"/>
    <property type="match status" value="1"/>
</dbReference>
<reference evidence="9" key="1">
    <citation type="submission" date="2021-12" db="EMBL/GenBank/DDBJ databases">
        <authorList>
            <person name="Rodrigo-Torres L."/>
            <person name="Arahal R. D."/>
            <person name="Lucena T."/>
        </authorList>
    </citation>
    <scope>NUCLEOTIDE SEQUENCE</scope>
    <source>
        <strain evidence="9">CECT 8419</strain>
    </source>
</reference>
<keyword evidence="5" id="KW-0220">Diaminopimelate biosynthesis</keyword>
<keyword evidence="6" id="KW-0457">Lysine biosynthesis</keyword>
<organism evidence="9 10">
    <name type="scientific">Neolewinella maritima</name>
    <dbReference type="NCBI Taxonomy" id="1383882"/>
    <lineage>
        <taxon>Bacteria</taxon>
        <taxon>Pseudomonadati</taxon>
        <taxon>Bacteroidota</taxon>
        <taxon>Saprospiria</taxon>
        <taxon>Saprospirales</taxon>
        <taxon>Lewinellaceae</taxon>
        <taxon>Neolewinella</taxon>
    </lineage>
</organism>
<dbReference type="Pfam" id="PF14602">
    <property type="entry name" value="Hexapep_2"/>
    <property type="match status" value="1"/>
</dbReference>
<keyword evidence="2" id="KW-0028">Amino-acid biosynthesis</keyword>
<dbReference type="InterPro" id="IPR011004">
    <property type="entry name" value="Trimer_LpxA-like_sf"/>
</dbReference>
<keyword evidence="7 9" id="KW-0012">Acyltransferase</keyword>
<keyword evidence="3 9" id="KW-0808">Transferase</keyword>
<evidence type="ECO:0000256" key="2">
    <source>
        <dbReference type="ARBA" id="ARBA00022605"/>
    </source>
</evidence>
<dbReference type="PROSITE" id="PS00101">
    <property type="entry name" value="HEXAPEP_TRANSFERASES"/>
    <property type="match status" value="1"/>
</dbReference>
<dbReference type="EC" id="2.3.1.117" evidence="9"/>
<dbReference type="InterPro" id="IPR037133">
    <property type="entry name" value="THP_succinylTrfase_N_sf"/>
</dbReference>
<name>A0ABN8F9U6_9BACT</name>
<evidence type="ECO:0000256" key="4">
    <source>
        <dbReference type="ARBA" id="ARBA00022737"/>
    </source>
</evidence>
<dbReference type="GO" id="GO:0008666">
    <property type="term" value="F:2,3,4,5-tetrahydropyridine-2,6-dicarboxylate N-succinyltransferase activity"/>
    <property type="evidence" value="ECO:0007669"/>
    <property type="project" value="UniProtKB-EC"/>
</dbReference>
<feature type="domain" description="Tetrahydrodipicolinate-N-succinyltransferase chain A" evidence="8">
    <location>
        <begin position="21"/>
        <end position="83"/>
    </location>
</feature>
<dbReference type="SUPFAM" id="SSF51161">
    <property type="entry name" value="Trimeric LpxA-like enzymes"/>
    <property type="match status" value="1"/>
</dbReference>
<dbReference type="InterPro" id="IPR018357">
    <property type="entry name" value="Hexapep_transf_CS"/>
</dbReference>
<comment type="similarity">
    <text evidence="1">Belongs to the transferase hexapeptide repeat family.</text>
</comment>
<evidence type="ECO:0000256" key="6">
    <source>
        <dbReference type="ARBA" id="ARBA00023154"/>
    </source>
</evidence>
<evidence type="ECO:0000256" key="1">
    <source>
        <dbReference type="ARBA" id="ARBA00007274"/>
    </source>
</evidence>
<dbReference type="Pfam" id="PF14805">
    <property type="entry name" value="THDPS_N_2"/>
    <property type="match status" value="1"/>
</dbReference>
<dbReference type="EMBL" id="CAKLPZ010000002">
    <property type="protein sequence ID" value="CAH1001316.1"/>
    <property type="molecule type" value="Genomic_DNA"/>
</dbReference>
<dbReference type="Gene3D" id="1.10.166.10">
    <property type="entry name" value="Tetrahydrodipicolinate-N-succinyltransferase, N-terminal domain"/>
    <property type="match status" value="1"/>
</dbReference>
<evidence type="ECO:0000256" key="5">
    <source>
        <dbReference type="ARBA" id="ARBA00022915"/>
    </source>
</evidence>
<evidence type="ECO:0000256" key="7">
    <source>
        <dbReference type="ARBA" id="ARBA00023315"/>
    </source>
</evidence>
<protein>
    <submittedName>
        <fullName evidence="9">2,3,4,5-tetrahydropyridine-2,6-dicarboxylate N-succinyltransferase</fullName>
        <ecNumber evidence="9">2.3.1.117</ecNumber>
    </submittedName>
</protein>
<evidence type="ECO:0000256" key="3">
    <source>
        <dbReference type="ARBA" id="ARBA00022679"/>
    </source>
</evidence>
<dbReference type="Proteomes" id="UP000837803">
    <property type="component" value="Unassembled WGS sequence"/>
</dbReference>
<comment type="caution">
    <text evidence="9">The sequence shown here is derived from an EMBL/GenBank/DDBJ whole genome shotgun (WGS) entry which is preliminary data.</text>
</comment>
<gene>
    <name evidence="9" type="primary">dapD</name>
    <name evidence="9" type="ORF">LEM8419_02217</name>
</gene>